<feature type="chain" id="PRO_5009582328" description="DUF11 domain-containing protein" evidence="2">
    <location>
        <begin position="30"/>
        <end position="940"/>
    </location>
</feature>
<dbReference type="InterPro" id="IPR047589">
    <property type="entry name" value="DUF11_rpt"/>
</dbReference>
<feature type="signal peptide" evidence="2">
    <location>
        <begin position="1"/>
        <end position="29"/>
    </location>
</feature>
<dbReference type="EMBL" id="MHLB01000054">
    <property type="protein sequence ID" value="OGZ00925.1"/>
    <property type="molecule type" value="Genomic_DNA"/>
</dbReference>
<sequence length="940" mass="98249">MKNISTKIILTVFALGLFGVFGIASAAHAGDVGTCLTGYVYGDGTAWVENNCSTGYTVGLASYKMFESRIETQTLFAETSRYLAPGQSVGRANLSVALPECNAQLDLFIGGTRVPPYYDADTLISYAEVLSKGWCQASTPPPVTPPPVTPPPVTPPPVTPPPVTPPPTIQPGTLSYQCLNNPLRVQLNWTSGVNANSNSIEKGDVDPNDPNRFWGFILQDASLALRTFIDSNVLSGTTYTYRVKYAPSVPSNEVQVTCTNAVAPVAPSVDIKANGADGIVSVVYNAPATITWTSANAVSCLVTPGGYTQPSNSTGVSTGAVTGPMTYNIYCTNSAGQSASDSVMVVPQAVQSPTVTIYATPSVVNQGQTSTLYWTSQNATTCTASGGWSGTKAIGTNQNEVVTPQVTTTYTIICSNATGQTSAPAQTTVTVQQVSQLPTVTITATPSVINQGQTSTLYWTSANATTCLASGGWSGTKAIGANQNEIVVPQVTTTYTIICSNATGQTSAPAQTTVTVQQISQQPTVTIYATPQSINQGQSSTLYWTSANATSCYASSGSWSGTKALSSNEPVQPGGTTTYGITCTNSTGQTAQAQTTVYVNQISNPTVTVTLYANPQTVNQGQSSTLTWSSTNANNCYASGGNWYGTKWTSGNEAVSPSQTTSYTITCTGTNGGQAQAIATVWVNNNQYQQLPTVNLYANPASVTQGQATVLNWTAYNATSCYASGGNWSGTKAVSGSETIYPQGTTTYSITCSNSYGSANDPETVYVGGTSGTYSQITKNVLNRTLNQTTYVSSIDAQSLDVVEFEIRVRNTDSATRTITVQDPLPSTLYYVQGSTSVNGVTAADGITTTGITLYSMNPAEERTIRFRAVLFANVTPGTTITNQANSSGVGAGNTYGTATIYVQNRGTVLGVASIVTGAGDSLLWAIVFGFLTTLLFHFG</sequence>
<comment type="caution">
    <text evidence="3">The sequence shown here is derived from an EMBL/GenBank/DDBJ whole genome shotgun (WGS) entry which is preliminary data.</text>
</comment>
<dbReference type="AlphaFoldDB" id="A0A1G2CHR0"/>
<reference evidence="3 4" key="1">
    <citation type="journal article" date="2016" name="Nat. Commun.">
        <title>Thousands of microbial genomes shed light on interconnected biogeochemical processes in an aquifer system.</title>
        <authorList>
            <person name="Anantharaman K."/>
            <person name="Brown C.T."/>
            <person name="Hug L.A."/>
            <person name="Sharon I."/>
            <person name="Castelle C.J."/>
            <person name="Probst A.J."/>
            <person name="Thomas B.C."/>
            <person name="Singh A."/>
            <person name="Wilkins M.J."/>
            <person name="Karaoz U."/>
            <person name="Brodie E.L."/>
            <person name="Williams K.H."/>
            <person name="Hubbard S.S."/>
            <person name="Banfield J.F."/>
        </authorList>
    </citation>
    <scope>NUCLEOTIDE SEQUENCE [LARGE SCALE GENOMIC DNA]</scope>
</reference>
<evidence type="ECO:0000313" key="3">
    <source>
        <dbReference type="EMBL" id="OGZ00925.1"/>
    </source>
</evidence>
<name>A0A1G2CHR0_9BACT</name>
<evidence type="ECO:0000256" key="2">
    <source>
        <dbReference type="SAM" id="SignalP"/>
    </source>
</evidence>
<organism evidence="3 4">
    <name type="scientific">Candidatus Liptonbacteria bacterium RIFCSPLOWO2_01_FULL_53_13</name>
    <dbReference type="NCBI Taxonomy" id="1798651"/>
    <lineage>
        <taxon>Bacteria</taxon>
        <taxon>Candidatus Liptoniibacteriota</taxon>
    </lineage>
</organism>
<evidence type="ECO:0000256" key="1">
    <source>
        <dbReference type="SAM" id="MobiDB-lite"/>
    </source>
</evidence>
<feature type="non-terminal residue" evidence="3">
    <location>
        <position position="940"/>
    </location>
</feature>
<protein>
    <recommendedName>
        <fullName evidence="5">DUF11 domain-containing protein</fullName>
    </recommendedName>
</protein>
<proteinExistence type="predicted"/>
<feature type="region of interest" description="Disordered" evidence="1">
    <location>
        <begin position="141"/>
        <end position="169"/>
    </location>
</feature>
<gene>
    <name evidence="3" type="ORF">A2946_04295</name>
</gene>
<keyword evidence="2" id="KW-0732">Signal</keyword>
<dbReference type="NCBIfam" id="TIGR01451">
    <property type="entry name" value="B_ant_repeat"/>
    <property type="match status" value="1"/>
</dbReference>
<accession>A0A1G2CHR0</accession>
<dbReference type="Proteomes" id="UP000178348">
    <property type="component" value="Unassembled WGS sequence"/>
</dbReference>
<evidence type="ECO:0000313" key="4">
    <source>
        <dbReference type="Proteomes" id="UP000178348"/>
    </source>
</evidence>
<evidence type="ECO:0008006" key="5">
    <source>
        <dbReference type="Google" id="ProtNLM"/>
    </source>
</evidence>